<dbReference type="Proteomes" id="UP000639859">
    <property type="component" value="Unassembled WGS sequence"/>
</dbReference>
<evidence type="ECO:0000256" key="1">
    <source>
        <dbReference type="SAM" id="SignalP"/>
    </source>
</evidence>
<feature type="signal peptide" evidence="1">
    <location>
        <begin position="1"/>
        <end position="24"/>
    </location>
</feature>
<organism evidence="2 3">
    <name type="scientific">Caulobacter hibisci</name>
    <dbReference type="NCBI Taxonomy" id="2035993"/>
    <lineage>
        <taxon>Bacteria</taxon>
        <taxon>Pseudomonadati</taxon>
        <taxon>Pseudomonadota</taxon>
        <taxon>Alphaproteobacteria</taxon>
        <taxon>Caulobacterales</taxon>
        <taxon>Caulobacteraceae</taxon>
        <taxon>Caulobacter</taxon>
    </lineage>
</organism>
<dbReference type="RefSeq" id="WP_198575581.1">
    <property type="nucleotide sequence ID" value="NZ_JADWOX010000004.1"/>
</dbReference>
<keyword evidence="1" id="KW-0732">Signal</keyword>
<evidence type="ECO:0000313" key="2">
    <source>
        <dbReference type="EMBL" id="MBI1683646.1"/>
    </source>
</evidence>
<feature type="chain" id="PRO_5045519473" evidence="1">
    <location>
        <begin position="25"/>
        <end position="159"/>
    </location>
</feature>
<evidence type="ECO:0000313" key="3">
    <source>
        <dbReference type="Proteomes" id="UP000639859"/>
    </source>
</evidence>
<sequence>MLKSASVLAAAVLAAAGFAGSASAATITPNPTSFTLTGTLTLSQSTTVTCNVSLTGSVPAGGGSATITSGSFSGGSWQCGTLVFPTGFPWGITLNGGTSITVVGIGATSILGSCSGNITTSWVNGSPGKVTFTGATIPGSPNSCTITGTLNSSPSLTVS</sequence>
<dbReference type="EMBL" id="JADWOX010000004">
    <property type="protein sequence ID" value="MBI1683646.1"/>
    <property type="molecule type" value="Genomic_DNA"/>
</dbReference>
<protein>
    <submittedName>
        <fullName evidence="2">Protein activator of alkane oxidation PraB</fullName>
    </submittedName>
</protein>
<comment type="caution">
    <text evidence="2">The sequence shown here is derived from an EMBL/GenBank/DDBJ whole genome shotgun (WGS) entry which is preliminary data.</text>
</comment>
<proteinExistence type="predicted"/>
<gene>
    <name evidence="2" type="ORF">I4Q42_08205</name>
</gene>
<reference evidence="2 3" key="1">
    <citation type="submission" date="2020-11" db="EMBL/GenBank/DDBJ databases">
        <title>genome sequence of strain KACC 18849.</title>
        <authorList>
            <person name="Gao J."/>
            <person name="Zhang X."/>
        </authorList>
    </citation>
    <scope>NUCLEOTIDE SEQUENCE [LARGE SCALE GENOMIC DNA]</scope>
    <source>
        <strain evidence="2 3">KACC 18849</strain>
    </source>
</reference>
<accession>A0ABS0SW60</accession>
<name>A0ABS0SW60_9CAUL</name>
<keyword evidence="3" id="KW-1185">Reference proteome</keyword>